<name>A0A3N4LED2_9PEZI</name>
<organism evidence="3 4">
    <name type="scientific">Terfezia boudieri ATCC MYA-4762</name>
    <dbReference type="NCBI Taxonomy" id="1051890"/>
    <lineage>
        <taxon>Eukaryota</taxon>
        <taxon>Fungi</taxon>
        <taxon>Dikarya</taxon>
        <taxon>Ascomycota</taxon>
        <taxon>Pezizomycotina</taxon>
        <taxon>Pezizomycetes</taxon>
        <taxon>Pezizales</taxon>
        <taxon>Pezizaceae</taxon>
        <taxon>Terfezia</taxon>
    </lineage>
</organism>
<proteinExistence type="predicted"/>
<keyword evidence="4" id="KW-1185">Reference proteome</keyword>
<feature type="compositionally biased region" description="Basic and acidic residues" evidence="1">
    <location>
        <begin position="437"/>
        <end position="452"/>
    </location>
</feature>
<feature type="compositionally biased region" description="Pro residues" evidence="1">
    <location>
        <begin position="578"/>
        <end position="591"/>
    </location>
</feature>
<dbReference type="AlphaFoldDB" id="A0A3N4LED2"/>
<dbReference type="InterPro" id="IPR050606">
    <property type="entry name" value="Calponin-like"/>
</dbReference>
<dbReference type="InParanoid" id="A0A3N4LED2"/>
<dbReference type="Gene3D" id="1.10.418.10">
    <property type="entry name" value="Calponin-like domain"/>
    <property type="match status" value="1"/>
</dbReference>
<feature type="compositionally biased region" description="Basic and acidic residues" evidence="1">
    <location>
        <begin position="381"/>
        <end position="392"/>
    </location>
</feature>
<feature type="domain" description="Calponin-homology (CH)" evidence="2">
    <location>
        <begin position="21"/>
        <end position="128"/>
    </location>
</feature>
<feature type="region of interest" description="Disordered" evidence="1">
    <location>
        <begin position="416"/>
        <end position="488"/>
    </location>
</feature>
<feature type="compositionally biased region" description="Basic and acidic residues" evidence="1">
    <location>
        <begin position="676"/>
        <end position="698"/>
    </location>
</feature>
<feature type="compositionally biased region" description="Low complexity" evidence="1">
    <location>
        <begin position="164"/>
        <end position="175"/>
    </location>
</feature>
<dbReference type="Pfam" id="PF00307">
    <property type="entry name" value="CH"/>
    <property type="match status" value="1"/>
</dbReference>
<dbReference type="EMBL" id="ML121561">
    <property type="protein sequence ID" value="RPB21254.1"/>
    <property type="molecule type" value="Genomic_DNA"/>
</dbReference>
<dbReference type="InterPro" id="IPR036872">
    <property type="entry name" value="CH_dom_sf"/>
</dbReference>
<reference evidence="3 4" key="1">
    <citation type="journal article" date="2018" name="Nat. Ecol. Evol.">
        <title>Pezizomycetes genomes reveal the molecular basis of ectomycorrhizal truffle lifestyle.</title>
        <authorList>
            <person name="Murat C."/>
            <person name="Payen T."/>
            <person name="Noel B."/>
            <person name="Kuo A."/>
            <person name="Morin E."/>
            <person name="Chen J."/>
            <person name="Kohler A."/>
            <person name="Krizsan K."/>
            <person name="Balestrini R."/>
            <person name="Da Silva C."/>
            <person name="Montanini B."/>
            <person name="Hainaut M."/>
            <person name="Levati E."/>
            <person name="Barry K.W."/>
            <person name="Belfiori B."/>
            <person name="Cichocki N."/>
            <person name="Clum A."/>
            <person name="Dockter R.B."/>
            <person name="Fauchery L."/>
            <person name="Guy J."/>
            <person name="Iotti M."/>
            <person name="Le Tacon F."/>
            <person name="Lindquist E.A."/>
            <person name="Lipzen A."/>
            <person name="Malagnac F."/>
            <person name="Mello A."/>
            <person name="Molinier V."/>
            <person name="Miyauchi S."/>
            <person name="Poulain J."/>
            <person name="Riccioni C."/>
            <person name="Rubini A."/>
            <person name="Sitrit Y."/>
            <person name="Splivallo R."/>
            <person name="Traeger S."/>
            <person name="Wang M."/>
            <person name="Zifcakova L."/>
            <person name="Wipf D."/>
            <person name="Zambonelli A."/>
            <person name="Paolocci F."/>
            <person name="Nowrousian M."/>
            <person name="Ottonello S."/>
            <person name="Baldrian P."/>
            <person name="Spatafora J.W."/>
            <person name="Henrissat B."/>
            <person name="Nagy L.G."/>
            <person name="Aury J.M."/>
            <person name="Wincker P."/>
            <person name="Grigoriev I.V."/>
            <person name="Bonfante P."/>
            <person name="Martin F.M."/>
        </authorList>
    </citation>
    <scope>NUCLEOTIDE SEQUENCE [LARGE SCALE GENOMIC DNA]</scope>
    <source>
        <strain evidence="3 4">ATCC MYA-4762</strain>
    </source>
</reference>
<dbReference type="PROSITE" id="PS50021">
    <property type="entry name" value="CH"/>
    <property type="match status" value="1"/>
</dbReference>
<dbReference type="PANTHER" id="PTHR47385:SF14">
    <property type="entry name" value="TRANSGELIN"/>
    <property type="match status" value="1"/>
</dbReference>
<feature type="region of interest" description="Disordered" evidence="1">
    <location>
        <begin position="365"/>
        <end position="392"/>
    </location>
</feature>
<feature type="compositionally biased region" description="Basic and acidic residues" evidence="1">
    <location>
        <begin position="365"/>
        <end position="374"/>
    </location>
</feature>
<sequence length="717" mass="80090">MASVSSLDKDLSRLRSAKYSAKDSDEIKQWFSEILQTPLPEGKDLMDCLKDGVVLCRLINQLPGAPTLKPKASNMPFVQMEQIAAFINVISKPPISLPAHDLFLTVDLFEKKDPAQVVQCLTSFSRIANAISPQNFPSIIGGVKAALSPSLGGGSASGGRRDFNSSSSGVSGVSGYSSNSATTSSSLAPTVVQPMFPPTSPAPAVGFQSAYKKPPQPVVPSKSTNVAVSSWSSKDDEKKSIPAWNIHQYGYMGGASQGNMGVSFGGRRQIVNTTPLTPKVKDEPVRKVETAATRELFGEREKAEALRRLKEEEEKSREEELRWKRLEEEEAKERETEMARKKLSLQEAEKRMTWQREQDIKREAEFAEQKRQRDAATQQKLDLEKAERERERARMRELERELELARHREAQYQAEKEKLRHEMRPEKQQSQKWGAGKLEDKSQQGTEPERRFLQHAWTENSKASPVLTPLKAHRTGGSGSPMLHTKKSAPNFSTITTHRTGGAPALIPQRTGGLVAQLTGEFNKMPSPSLKTLTPGEYPSSGRISPSLLTPQRTGERRALPPHPTTIRSHKTGGDFPKPSPPPRALPTPPIRKPDLPPREFSSPTKAPTFRNYTSRRTPSLASDFSTASTLRRQNSWEHDNETVIDVPTGRSDIQAVEEAEKAKAYRWANLSFLEKERERERERQKEWERNQLEKEMKASSGLGGYRSPLMGPRAHR</sequence>
<dbReference type="SMART" id="SM00033">
    <property type="entry name" value="CH"/>
    <property type="match status" value="1"/>
</dbReference>
<evidence type="ECO:0000256" key="1">
    <source>
        <dbReference type="SAM" id="MobiDB-lite"/>
    </source>
</evidence>
<protein>
    <recommendedName>
        <fullName evidence="2">Calponin-homology (CH) domain-containing protein</fullName>
    </recommendedName>
</protein>
<dbReference type="SUPFAM" id="SSF47576">
    <property type="entry name" value="Calponin-homology domain, CH-domain"/>
    <property type="match status" value="1"/>
</dbReference>
<feature type="compositionally biased region" description="Polar residues" evidence="1">
    <location>
        <begin position="602"/>
        <end position="634"/>
    </location>
</feature>
<feature type="region of interest" description="Disordered" evidence="1">
    <location>
        <begin position="676"/>
        <end position="717"/>
    </location>
</feature>
<evidence type="ECO:0000259" key="2">
    <source>
        <dbReference type="PROSITE" id="PS50021"/>
    </source>
</evidence>
<dbReference type="OrthoDB" id="21595at2759"/>
<dbReference type="GO" id="GO:0007015">
    <property type="term" value="P:actin filament organization"/>
    <property type="evidence" value="ECO:0007669"/>
    <property type="project" value="TreeGrafter"/>
</dbReference>
<dbReference type="InterPro" id="IPR001715">
    <property type="entry name" value="CH_dom"/>
</dbReference>
<dbReference type="GO" id="GO:0051015">
    <property type="term" value="F:actin filament binding"/>
    <property type="evidence" value="ECO:0007669"/>
    <property type="project" value="TreeGrafter"/>
</dbReference>
<gene>
    <name evidence="3" type="ORF">L211DRAFT_858471</name>
</gene>
<dbReference type="PANTHER" id="PTHR47385">
    <property type="entry name" value="CALPONIN"/>
    <property type="match status" value="1"/>
</dbReference>
<dbReference type="PRINTS" id="PR00888">
    <property type="entry name" value="SM22CALPONIN"/>
</dbReference>
<feature type="compositionally biased region" description="Polar residues" evidence="1">
    <location>
        <begin position="542"/>
        <end position="553"/>
    </location>
</feature>
<dbReference type="InterPro" id="IPR003096">
    <property type="entry name" value="SM22_calponin"/>
</dbReference>
<dbReference type="STRING" id="1051890.A0A3N4LED2"/>
<dbReference type="Proteomes" id="UP000267821">
    <property type="component" value="Unassembled WGS sequence"/>
</dbReference>
<feature type="compositionally biased region" description="Basic and acidic residues" evidence="1">
    <location>
        <begin position="416"/>
        <end position="429"/>
    </location>
</feature>
<accession>A0A3N4LED2</accession>
<feature type="region of interest" description="Disordered" evidence="1">
    <location>
        <begin position="526"/>
        <end position="643"/>
    </location>
</feature>
<dbReference type="GO" id="GO:0015629">
    <property type="term" value="C:actin cytoskeleton"/>
    <property type="evidence" value="ECO:0007669"/>
    <property type="project" value="TreeGrafter"/>
</dbReference>
<evidence type="ECO:0000313" key="3">
    <source>
        <dbReference type="EMBL" id="RPB21254.1"/>
    </source>
</evidence>
<evidence type="ECO:0000313" key="4">
    <source>
        <dbReference type="Proteomes" id="UP000267821"/>
    </source>
</evidence>
<feature type="region of interest" description="Disordered" evidence="1">
    <location>
        <begin position="154"/>
        <end position="175"/>
    </location>
</feature>